<dbReference type="GO" id="GO:0000287">
    <property type="term" value="F:magnesium ion binding"/>
    <property type="evidence" value="ECO:0007669"/>
    <property type="project" value="InterPro"/>
</dbReference>
<dbReference type="Gene3D" id="3.30.1330.70">
    <property type="entry name" value="Holliday junction resolvase RusA"/>
    <property type="match status" value="1"/>
</dbReference>
<dbReference type="GO" id="GO:0006310">
    <property type="term" value="P:DNA recombination"/>
    <property type="evidence" value="ECO:0007669"/>
    <property type="project" value="InterPro"/>
</dbReference>
<protein>
    <submittedName>
        <fullName evidence="1">Uncharacterized protein</fullName>
    </submittedName>
</protein>
<dbReference type="Proteomes" id="UP000507979">
    <property type="component" value="Unassembled WGS sequence"/>
</dbReference>
<dbReference type="SUPFAM" id="SSF103084">
    <property type="entry name" value="Holliday junction resolvase RusA"/>
    <property type="match status" value="1"/>
</dbReference>
<proteinExistence type="predicted"/>
<evidence type="ECO:0000313" key="1">
    <source>
        <dbReference type="EMBL" id="CAB3627724.1"/>
    </source>
</evidence>
<accession>A0A6J4ZHR7</accession>
<dbReference type="EMBL" id="CADIJR010000002">
    <property type="protein sequence ID" value="CAB3627724.1"/>
    <property type="molecule type" value="Genomic_DNA"/>
</dbReference>
<reference evidence="1 2" key="1">
    <citation type="submission" date="2020-04" db="EMBL/GenBank/DDBJ databases">
        <authorList>
            <person name="De Canck E."/>
        </authorList>
    </citation>
    <scope>NUCLEOTIDE SEQUENCE [LARGE SCALE GENOMIC DNA]</scope>
    <source>
        <strain evidence="1 2">LMG 26845</strain>
    </source>
</reference>
<organism evidence="1 2">
    <name type="scientific">Achromobacter insuavis</name>
    <dbReference type="NCBI Taxonomy" id="1287735"/>
    <lineage>
        <taxon>Bacteria</taxon>
        <taxon>Pseudomonadati</taxon>
        <taxon>Pseudomonadota</taxon>
        <taxon>Betaproteobacteria</taxon>
        <taxon>Burkholderiales</taxon>
        <taxon>Alcaligenaceae</taxon>
        <taxon>Achromobacter</taxon>
    </lineage>
</organism>
<sequence>MNLDRLTIRLPWPDTSLMANRKSGKHWGSTHAAKVRARESAFFAAKEALGRNSLASAGRLPVSITWVAPNRIRRDLDGLLHAEKPRLDGIAAALGIDDSQFRPMTLDGALDVEKKGFVLVEIGR</sequence>
<dbReference type="RefSeq" id="WP_054435389.1">
    <property type="nucleotide sequence ID" value="NZ_CADIJR010000002.1"/>
</dbReference>
<dbReference type="GeneID" id="92896320"/>
<keyword evidence="2" id="KW-1185">Reference proteome</keyword>
<dbReference type="AlphaFoldDB" id="A0A6J4ZHR7"/>
<dbReference type="GO" id="GO:0006281">
    <property type="term" value="P:DNA repair"/>
    <property type="evidence" value="ECO:0007669"/>
    <property type="project" value="InterPro"/>
</dbReference>
<evidence type="ECO:0000313" key="2">
    <source>
        <dbReference type="Proteomes" id="UP000507979"/>
    </source>
</evidence>
<dbReference type="InterPro" id="IPR036614">
    <property type="entry name" value="RusA-like_sf"/>
</dbReference>
<name>A0A6J4ZHR7_9BURK</name>
<gene>
    <name evidence="1" type="ORF">LMG26845_00480</name>
</gene>